<keyword evidence="3 7" id="KW-0808">Transferase</keyword>
<dbReference type="Gene3D" id="3.40.50.300">
    <property type="entry name" value="P-loop containing nucleotide triphosphate hydrolases"/>
    <property type="match status" value="1"/>
</dbReference>
<comment type="similarity">
    <text evidence="1 7">Belongs to the adenylate kinase family.</text>
</comment>
<dbReference type="PRINTS" id="PR00094">
    <property type="entry name" value="ADENYLTKNASE"/>
</dbReference>
<evidence type="ECO:0000256" key="3">
    <source>
        <dbReference type="ARBA" id="ARBA00022679"/>
    </source>
</evidence>
<comment type="caution">
    <text evidence="8">The sequence shown here is derived from an EMBL/GenBank/DDBJ whole genome shotgun (WGS) entry which is preliminary data.</text>
</comment>
<keyword evidence="9" id="KW-1185">Reference proteome</keyword>
<dbReference type="PROSITE" id="PS00113">
    <property type="entry name" value="ADENYLATE_KINASE"/>
    <property type="match status" value="1"/>
</dbReference>
<name>A0AA88XIZ4_9ASTE</name>
<accession>A0AA88XIZ4</accession>
<dbReference type="InterPro" id="IPR033690">
    <property type="entry name" value="Adenylat_kinase_CS"/>
</dbReference>
<dbReference type="GO" id="GO:0004017">
    <property type="term" value="F:AMP kinase activity"/>
    <property type="evidence" value="ECO:0007669"/>
    <property type="project" value="UniProtKB-EC"/>
</dbReference>
<keyword evidence="4" id="KW-0547">Nucleotide-binding</keyword>
<dbReference type="SUPFAM" id="SSF52540">
    <property type="entry name" value="P-loop containing nucleoside triphosphate hydrolases"/>
    <property type="match status" value="1"/>
</dbReference>
<dbReference type="InterPro" id="IPR027417">
    <property type="entry name" value="P-loop_NTPase"/>
</dbReference>
<evidence type="ECO:0000313" key="9">
    <source>
        <dbReference type="Proteomes" id="UP001188597"/>
    </source>
</evidence>
<gene>
    <name evidence="8" type="ORF">RJ639_002528</name>
</gene>
<evidence type="ECO:0000256" key="6">
    <source>
        <dbReference type="ARBA" id="ARBA00031517"/>
    </source>
</evidence>
<organism evidence="8 9">
    <name type="scientific">Escallonia herrerae</name>
    <dbReference type="NCBI Taxonomy" id="1293975"/>
    <lineage>
        <taxon>Eukaryota</taxon>
        <taxon>Viridiplantae</taxon>
        <taxon>Streptophyta</taxon>
        <taxon>Embryophyta</taxon>
        <taxon>Tracheophyta</taxon>
        <taxon>Spermatophyta</taxon>
        <taxon>Magnoliopsida</taxon>
        <taxon>eudicotyledons</taxon>
        <taxon>Gunneridae</taxon>
        <taxon>Pentapetalae</taxon>
        <taxon>asterids</taxon>
        <taxon>campanulids</taxon>
        <taxon>Escalloniales</taxon>
        <taxon>Escalloniaceae</taxon>
        <taxon>Escallonia</taxon>
    </lineage>
</organism>
<dbReference type="EC" id="2.7.4.3" evidence="2"/>
<sequence>MRAPSKSPCSPTCGLGKIISDFFACATMAGLCRLKPPSAPLCHIRALTPPVVRLLRLYHPRFFGTSTAAAAAQPQLDPDYCCYYCNCEEHIHRNKCDSPENADTEGSGPHRGVQWAFIGAKRHVYAEKLAKLLEVSCISMGNLVRQDLNPSSLLYKQIADALDHGKLVPEEIFFGLLSKRLEDGYIRGETGFILDGIPRTQTQAEILDQLVKIDLVVNFKHSEDFSLGPYVTGLSPHCHGAVGVENSTSPRLDMSSENTPVKCSRSPEEPVLQEKSNVYAKQIKPLEDYYKKQKKLLNFQVGSRPGESWQGLLAALHLQDMNSVHSRLPSGPSWL</sequence>
<reference evidence="8" key="1">
    <citation type="submission" date="2022-12" db="EMBL/GenBank/DDBJ databases">
        <title>Draft genome assemblies for two species of Escallonia (Escalloniales).</title>
        <authorList>
            <person name="Chanderbali A."/>
            <person name="Dervinis C."/>
            <person name="Anghel I."/>
            <person name="Soltis D."/>
            <person name="Soltis P."/>
            <person name="Zapata F."/>
        </authorList>
    </citation>
    <scope>NUCLEOTIDE SEQUENCE</scope>
    <source>
        <strain evidence="8">UCBG64.0493</strain>
        <tissue evidence="8">Leaf</tissue>
    </source>
</reference>
<dbReference type="PANTHER" id="PTHR23359">
    <property type="entry name" value="NUCLEOTIDE KINASE"/>
    <property type="match status" value="1"/>
</dbReference>
<evidence type="ECO:0000256" key="7">
    <source>
        <dbReference type="RuleBase" id="RU003330"/>
    </source>
</evidence>
<keyword evidence="5 7" id="KW-0418">Kinase</keyword>
<evidence type="ECO:0000256" key="4">
    <source>
        <dbReference type="ARBA" id="ARBA00022741"/>
    </source>
</evidence>
<evidence type="ECO:0000256" key="5">
    <source>
        <dbReference type="ARBA" id="ARBA00022777"/>
    </source>
</evidence>
<evidence type="ECO:0000313" key="8">
    <source>
        <dbReference type="EMBL" id="KAK3043285.1"/>
    </source>
</evidence>
<dbReference type="Proteomes" id="UP001188597">
    <property type="component" value="Unassembled WGS sequence"/>
</dbReference>
<dbReference type="AlphaFoldDB" id="A0AA88XIZ4"/>
<dbReference type="CDD" id="cd01428">
    <property type="entry name" value="ADK"/>
    <property type="match status" value="1"/>
</dbReference>
<dbReference type="Pfam" id="PF00406">
    <property type="entry name" value="ADK"/>
    <property type="match status" value="1"/>
</dbReference>
<dbReference type="GO" id="GO:0005524">
    <property type="term" value="F:ATP binding"/>
    <property type="evidence" value="ECO:0007669"/>
    <property type="project" value="InterPro"/>
</dbReference>
<protein>
    <recommendedName>
        <fullName evidence="2">adenylate kinase</fullName>
        <ecNumber evidence="2">2.7.4.3</ecNumber>
    </recommendedName>
    <alternativeName>
        <fullName evidence="6">ATP:AMP phosphotransferase</fullName>
    </alternativeName>
</protein>
<evidence type="ECO:0000256" key="1">
    <source>
        <dbReference type="ARBA" id="ARBA00007220"/>
    </source>
</evidence>
<evidence type="ECO:0000256" key="2">
    <source>
        <dbReference type="ARBA" id="ARBA00012955"/>
    </source>
</evidence>
<proteinExistence type="inferred from homology"/>
<dbReference type="InterPro" id="IPR000850">
    <property type="entry name" value="Adenylat/UMP-CMP_kin"/>
</dbReference>
<dbReference type="EMBL" id="JAVXUP010000008">
    <property type="protein sequence ID" value="KAK3043285.1"/>
    <property type="molecule type" value="Genomic_DNA"/>
</dbReference>